<dbReference type="OMA" id="NYHKLAD"/>
<evidence type="ECO:0000256" key="2">
    <source>
        <dbReference type="ARBA" id="ARBA00022630"/>
    </source>
</evidence>
<dbReference type="PRINTS" id="PR00411">
    <property type="entry name" value="PNDRDTASEI"/>
</dbReference>
<evidence type="ECO:0000256" key="1">
    <source>
        <dbReference type="ARBA" id="ARBA00007532"/>
    </source>
</evidence>
<dbReference type="PANTHER" id="PTHR43014">
    <property type="entry name" value="MERCURIC REDUCTASE"/>
    <property type="match status" value="1"/>
</dbReference>
<dbReference type="GO" id="GO:0016491">
    <property type="term" value="F:oxidoreductase activity"/>
    <property type="evidence" value="ECO:0007669"/>
    <property type="project" value="UniProtKB-KW"/>
</dbReference>
<feature type="binding site" evidence="4">
    <location>
        <position position="50"/>
    </location>
    <ligand>
        <name>FAD</name>
        <dbReference type="ChEBI" id="CHEBI:57692"/>
    </ligand>
</feature>
<dbReference type="Gene3D" id="3.50.50.60">
    <property type="entry name" value="FAD/NAD(P)-binding domain"/>
    <property type="match status" value="2"/>
</dbReference>
<name>A0AAE8SBW8_LATSK</name>
<dbReference type="EMBL" id="OKRC01000011">
    <property type="protein sequence ID" value="SPE23077.1"/>
    <property type="molecule type" value="Genomic_DNA"/>
</dbReference>
<dbReference type="SUPFAM" id="SSF55424">
    <property type="entry name" value="FAD/NAD-linked reductases, dimerisation (C-terminal) domain"/>
    <property type="match status" value="1"/>
</dbReference>
<keyword evidence="8" id="KW-0560">Oxidoreductase</keyword>
<dbReference type="Pfam" id="PF02852">
    <property type="entry name" value="Pyr_redox_dim"/>
    <property type="match status" value="1"/>
</dbReference>
<sequence>MKTHFDTIVIGGGPGGLAAAYRLAEQQSVLVVENDLWGGTCPNRGCDPKKMLYSAVEAIDHQHTLQSSGLVGTSYINWPQLMAFKRQYTTQIPDGTLNGLQSAGIRTVTGTAHFIADHHLRVGETDYTADHFIIATGQTPTLPAIEGRDLLQTSNQFLDLDHLPAKIAFIGAGYIAIELANIAATAGAEVHIIQHNKRILRDFPEAMTTELITSLQNKGVQFHFETTVTKVYETTKGLVLNNAGGFTLTVDAAFAALGRHANIDELNLPAADIATGHHGIQVDEHLVSSNPRVYAIGDVVDRPQPKLTPVAGFEGRYVANQLLQTNSDPIAYPLIPHTVYASPQISQAGVSVQTAQENPDQYRLNQQTTTNWYTFNRIKEPNAIVTTIFDRQTNQLVGAAAYTTIAEELINYLTPLIKNHTTAAELTDTIYNYPSPASDLKYYY</sequence>
<dbReference type="InterPro" id="IPR004099">
    <property type="entry name" value="Pyr_nucl-diS_OxRdtase_dimer"/>
</dbReference>
<feature type="disulfide bond" description="Redox-active" evidence="5">
    <location>
        <begin position="41"/>
        <end position="46"/>
    </location>
</feature>
<feature type="domain" description="FAD/NAD(P)-binding" evidence="7">
    <location>
        <begin position="5"/>
        <end position="315"/>
    </location>
</feature>
<evidence type="ECO:0000313" key="8">
    <source>
        <dbReference type="EMBL" id="SPE23077.1"/>
    </source>
</evidence>
<reference evidence="8 9" key="1">
    <citation type="submission" date="2018-02" db="EMBL/GenBank/DDBJ databases">
        <authorList>
            <person name="Rodrigo-Torres L."/>
            <person name="Arahal R. D."/>
            <person name="Lucena T."/>
        </authorList>
    </citation>
    <scope>NUCLEOTIDE SEQUENCE [LARGE SCALE GENOMIC DNA]</scope>
    <source>
        <strain evidence="8 9">CECT 9267</strain>
    </source>
</reference>
<dbReference type="RefSeq" id="WP_011375551.1">
    <property type="nucleotide sequence ID" value="NZ_AP017931.1"/>
</dbReference>
<dbReference type="InterPro" id="IPR016156">
    <property type="entry name" value="FAD/NAD-linked_Rdtase_dimer_sf"/>
</dbReference>
<dbReference type="Gene3D" id="3.30.390.30">
    <property type="match status" value="1"/>
</dbReference>
<proteinExistence type="inferred from homology"/>
<dbReference type="InterPro" id="IPR036188">
    <property type="entry name" value="FAD/NAD-bd_sf"/>
</dbReference>
<dbReference type="AlphaFoldDB" id="A0AAE8SBW8"/>
<keyword evidence="4" id="KW-0547">Nucleotide-binding</keyword>
<organism evidence="8 9">
    <name type="scientific">Latilactobacillus sakei</name>
    <name type="common">Lactobacillus sakei</name>
    <dbReference type="NCBI Taxonomy" id="1599"/>
    <lineage>
        <taxon>Bacteria</taxon>
        <taxon>Bacillati</taxon>
        <taxon>Bacillota</taxon>
        <taxon>Bacilli</taxon>
        <taxon>Lactobacillales</taxon>
        <taxon>Lactobacillaceae</taxon>
        <taxon>Latilactobacillus</taxon>
    </lineage>
</organism>
<comment type="caution">
    <text evidence="8">The sequence shown here is derived from an EMBL/GenBank/DDBJ whole genome shotgun (WGS) entry which is preliminary data.</text>
</comment>
<dbReference type="InterPro" id="IPR023753">
    <property type="entry name" value="FAD/NAD-binding_dom"/>
</dbReference>
<accession>A0AAE8SBW8</accession>
<evidence type="ECO:0000256" key="4">
    <source>
        <dbReference type="PIRSR" id="PIRSR000350-3"/>
    </source>
</evidence>
<dbReference type="PANTHER" id="PTHR43014:SF5">
    <property type="entry name" value="GLUTATHIONE REDUCTASE (NADPH)"/>
    <property type="match status" value="1"/>
</dbReference>
<keyword evidence="4" id="KW-0520">NAD</keyword>
<dbReference type="Proteomes" id="UP000239650">
    <property type="component" value="Unassembled WGS sequence"/>
</dbReference>
<protein>
    <submittedName>
        <fullName evidence="8">Glutathione amide reductase</fullName>
        <ecNumber evidence="8">1.8.1.16</ecNumber>
    </submittedName>
</protein>
<dbReference type="InterPro" id="IPR001100">
    <property type="entry name" value="Pyr_nuc-diS_OxRdtase"/>
</dbReference>
<evidence type="ECO:0000259" key="7">
    <source>
        <dbReference type="Pfam" id="PF07992"/>
    </source>
</evidence>
<evidence type="ECO:0000256" key="5">
    <source>
        <dbReference type="PIRSR" id="PIRSR000350-4"/>
    </source>
</evidence>
<comment type="cofactor">
    <cofactor evidence="4">
        <name>FAD</name>
        <dbReference type="ChEBI" id="CHEBI:57692"/>
    </cofactor>
    <text evidence="4">Binds 1 FAD per subunit.</text>
</comment>
<feature type="binding site" evidence="4">
    <location>
        <position position="258"/>
    </location>
    <ligand>
        <name>NAD(+)</name>
        <dbReference type="ChEBI" id="CHEBI:57540"/>
    </ligand>
</feature>
<feature type="binding site" evidence="4">
    <location>
        <position position="298"/>
    </location>
    <ligand>
        <name>FAD</name>
        <dbReference type="ChEBI" id="CHEBI:57692"/>
    </ligand>
</feature>
<gene>
    <name evidence="8" type="primary">garB</name>
    <name evidence="8" type="ORF">LAS9267_01877</name>
</gene>
<evidence type="ECO:0000259" key="6">
    <source>
        <dbReference type="Pfam" id="PF02852"/>
    </source>
</evidence>
<dbReference type="EC" id="1.8.1.16" evidence="8"/>
<feature type="binding site" evidence="4">
    <location>
        <begin position="171"/>
        <end position="178"/>
    </location>
    <ligand>
        <name>NAD(+)</name>
        <dbReference type="ChEBI" id="CHEBI:57540"/>
    </ligand>
</feature>
<keyword evidence="3 4" id="KW-0274">FAD</keyword>
<comment type="similarity">
    <text evidence="1">Belongs to the class-I pyridine nucleotide-disulfide oxidoreductase family.</text>
</comment>
<dbReference type="GO" id="GO:0000166">
    <property type="term" value="F:nucleotide binding"/>
    <property type="evidence" value="ECO:0007669"/>
    <property type="project" value="UniProtKB-KW"/>
</dbReference>
<dbReference type="PIRSF" id="PIRSF000350">
    <property type="entry name" value="Mercury_reductase_MerA"/>
    <property type="match status" value="1"/>
</dbReference>
<evidence type="ECO:0000313" key="9">
    <source>
        <dbReference type="Proteomes" id="UP000239650"/>
    </source>
</evidence>
<dbReference type="Pfam" id="PF07992">
    <property type="entry name" value="Pyr_redox_2"/>
    <property type="match status" value="1"/>
</dbReference>
<evidence type="ECO:0000256" key="3">
    <source>
        <dbReference type="ARBA" id="ARBA00022827"/>
    </source>
</evidence>
<keyword evidence="2" id="KW-0285">Flavoprotein</keyword>
<dbReference type="SUPFAM" id="SSF51905">
    <property type="entry name" value="FAD/NAD(P)-binding domain"/>
    <property type="match status" value="1"/>
</dbReference>
<dbReference type="PRINTS" id="PR00368">
    <property type="entry name" value="FADPNR"/>
</dbReference>
<feature type="domain" description="Pyridine nucleotide-disulphide oxidoreductase dimerisation" evidence="6">
    <location>
        <begin position="335"/>
        <end position="437"/>
    </location>
</feature>